<evidence type="ECO:0000313" key="1">
    <source>
        <dbReference type="EMBL" id="JAA83100.1"/>
    </source>
</evidence>
<feature type="non-terminal residue" evidence="1">
    <location>
        <position position="92"/>
    </location>
</feature>
<dbReference type="EMBL" id="GAIX01009460">
    <property type="protein sequence ID" value="JAA83100.1"/>
    <property type="molecule type" value="Transcribed_RNA"/>
</dbReference>
<dbReference type="AlphaFoldDB" id="S4P8J0"/>
<proteinExistence type="predicted"/>
<accession>S4P8J0</accession>
<sequence length="92" mass="11017">MVCLRCSLFYKIIKALNKSVQMLQRDFQLSGYTYTRIAAESSWCKVSDRTMTQQNQYFLFGFTPMCVNNNELPHQRSVFSFYYQYIKTDCIY</sequence>
<name>S4P8J0_9NEOP</name>
<organism evidence="1">
    <name type="scientific">Pararge aegeria</name>
    <name type="common">speckled wood butterfly</name>
    <dbReference type="NCBI Taxonomy" id="116150"/>
    <lineage>
        <taxon>Eukaryota</taxon>
        <taxon>Metazoa</taxon>
        <taxon>Ecdysozoa</taxon>
        <taxon>Arthropoda</taxon>
        <taxon>Hexapoda</taxon>
        <taxon>Insecta</taxon>
        <taxon>Pterygota</taxon>
        <taxon>Neoptera</taxon>
        <taxon>Endopterygota</taxon>
        <taxon>Lepidoptera</taxon>
        <taxon>Glossata</taxon>
        <taxon>Ditrysia</taxon>
        <taxon>Papilionoidea</taxon>
        <taxon>Nymphalidae</taxon>
        <taxon>Satyrinae</taxon>
        <taxon>Satyrini</taxon>
        <taxon>Parargina</taxon>
        <taxon>Pararge</taxon>
    </lineage>
</organism>
<protein>
    <submittedName>
        <fullName evidence="1">Uncharacterized protein</fullName>
    </submittedName>
</protein>
<reference evidence="1" key="1">
    <citation type="journal article" date="2013" name="BMC Genomics">
        <title>Unscrambling butterfly oogenesis.</title>
        <authorList>
            <person name="Carter J.M."/>
            <person name="Baker S.C."/>
            <person name="Pink R."/>
            <person name="Carter D.R."/>
            <person name="Collins A."/>
            <person name="Tomlin J."/>
            <person name="Gibbs M."/>
            <person name="Breuker C.J."/>
        </authorList>
    </citation>
    <scope>NUCLEOTIDE SEQUENCE</scope>
    <source>
        <tissue evidence="1">Ovary</tissue>
    </source>
</reference>
<reference evidence="1" key="2">
    <citation type="submission" date="2013-05" db="EMBL/GenBank/DDBJ databases">
        <authorList>
            <person name="Carter J.-M."/>
            <person name="Baker S.C."/>
            <person name="Pink R."/>
            <person name="Carter D.R.F."/>
            <person name="Collins A."/>
            <person name="Tomlin J."/>
            <person name="Gibbs M."/>
            <person name="Breuker C.J."/>
        </authorList>
    </citation>
    <scope>NUCLEOTIDE SEQUENCE</scope>
    <source>
        <tissue evidence="1">Ovary</tissue>
    </source>
</reference>